<dbReference type="GO" id="GO:0005886">
    <property type="term" value="C:plasma membrane"/>
    <property type="evidence" value="ECO:0007669"/>
    <property type="project" value="UniProtKB-SubCell"/>
</dbReference>
<dbReference type="SUPFAM" id="SSF47384">
    <property type="entry name" value="Homodimeric domain of signal transducing histidine kinase"/>
    <property type="match status" value="1"/>
</dbReference>
<dbReference type="InterPro" id="IPR015943">
    <property type="entry name" value="WD40/YVTN_repeat-like_dom_sf"/>
</dbReference>
<dbReference type="GO" id="GO:0005524">
    <property type="term" value="F:ATP binding"/>
    <property type="evidence" value="ECO:0007669"/>
    <property type="project" value="UniProtKB-KW"/>
</dbReference>
<dbReference type="FunFam" id="1.10.287.130:FF:000003">
    <property type="entry name" value="Histidine kinase"/>
    <property type="match status" value="1"/>
</dbReference>
<dbReference type="InterPro" id="IPR036890">
    <property type="entry name" value="HATPase_C_sf"/>
</dbReference>
<keyword evidence="18" id="KW-1185">Reference proteome</keyword>
<dbReference type="InterPro" id="IPR004358">
    <property type="entry name" value="Sig_transdc_His_kin-like_C"/>
</dbReference>
<evidence type="ECO:0000256" key="1">
    <source>
        <dbReference type="ARBA" id="ARBA00000085"/>
    </source>
</evidence>
<evidence type="ECO:0000256" key="6">
    <source>
        <dbReference type="ARBA" id="ARBA00022679"/>
    </source>
</evidence>
<dbReference type="PROSITE" id="PS50110">
    <property type="entry name" value="RESPONSE_REGULATORY"/>
    <property type="match status" value="2"/>
</dbReference>
<keyword evidence="6" id="KW-0808">Transferase</keyword>
<dbReference type="InterPro" id="IPR036097">
    <property type="entry name" value="HisK_dim/P_sf"/>
</dbReference>
<dbReference type="Pfam" id="PF00512">
    <property type="entry name" value="HisKA"/>
    <property type="match status" value="1"/>
</dbReference>
<dbReference type="PANTHER" id="PTHR43547:SF2">
    <property type="entry name" value="HYBRID SIGNAL TRANSDUCTION HISTIDINE KINASE C"/>
    <property type="match status" value="1"/>
</dbReference>
<dbReference type="FunFam" id="2.60.40.10:FF:000791">
    <property type="entry name" value="Two-component system sensor histidine kinase/response regulator"/>
    <property type="match status" value="1"/>
</dbReference>
<dbReference type="SMART" id="SM00387">
    <property type="entry name" value="HATPase_c"/>
    <property type="match status" value="1"/>
</dbReference>
<dbReference type="PROSITE" id="PS50109">
    <property type="entry name" value="HIS_KIN"/>
    <property type="match status" value="1"/>
</dbReference>
<feature type="modified residue" description="4-aspartylphosphate" evidence="13">
    <location>
        <position position="1175"/>
    </location>
</feature>
<dbReference type="Gene3D" id="2.60.40.10">
    <property type="entry name" value="Immunoglobulins"/>
    <property type="match status" value="1"/>
</dbReference>
<keyword evidence="8" id="KW-0547">Nucleotide-binding</keyword>
<dbReference type="PRINTS" id="PR00344">
    <property type="entry name" value="BCTRLSENSOR"/>
</dbReference>
<keyword evidence="11" id="KW-1133">Transmembrane helix</keyword>
<dbReference type="CDD" id="cd17546">
    <property type="entry name" value="REC_hyHK_CKI1_RcsC-like"/>
    <property type="match status" value="1"/>
</dbReference>
<dbReference type="InterPro" id="IPR003661">
    <property type="entry name" value="HisK_dim/P_dom"/>
</dbReference>
<dbReference type="SMART" id="SM00388">
    <property type="entry name" value="HisKA"/>
    <property type="match status" value="1"/>
</dbReference>
<dbReference type="RefSeq" id="WP_147188264.1">
    <property type="nucleotide sequence ID" value="NZ_CP042435.1"/>
</dbReference>
<dbReference type="SUPFAM" id="SSF52172">
    <property type="entry name" value="CheY-like"/>
    <property type="match status" value="2"/>
</dbReference>
<organism evidence="17 18">
    <name type="scientific">Panacibacter ginsenosidivorans</name>
    <dbReference type="NCBI Taxonomy" id="1813871"/>
    <lineage>
        <taxon>Bacteria</taxon>
        <taxon>Pseudomonadati</taxon>
        <taxon>Bacteroidota</taxon>
        <taxon>Chitinophagia</taxon>
        <taxon>Chitinophagales</taxon>
        <taxon>Chitinophagaceae</taxon>
        <taxon>Panacibacter</taxon>
    </lineage>
</organism>
<dbReference type="FunFam" id="3.30.565.10:FF:000010">
    <property type="entry name" value="Sensor histidine kinase RcsC"/>
    <property type="match status" value="1"/>
</dbReference>
<dbReference type="InterPro" id="IPR005467">
    <property type="entry name" value="His_kinase_dom"/>
</dbReference>
<protein>
    <recommendedName>
        <fullName evidence="3">histidine kinase</fullName>
        <ecNumber evidence="3">2.7.13.3</ecNumber>
    </recommendedName>
</protein>
<keyword evidence="9" id="KW-0418">Kinase</keyword>
<keyword evidence="10" id="KW-0067">ATP-binding</keyword>
<feature type="region of interest" description="Disordered" evidence="14">
    <location>
        <begin position="851"/>
        <end position="871"/>
    </location>
</feature>
<dbReference type="Pfam" id="PF07495">
    <property type="entry name" value="Y_Y_Y"/>
    <property type="match status" value="1"/>
</dbReference>
<dbReference type="CDD" id="cd16922">
    <property type="entry name" value="HATPase_EvgS-ArcB-TorS-like"/>
    <property type="match status" value="1"/>
</dbReference>
<dbReference type="InterPro" id="IPR001789">
    <property type="entry name" value="Sig_transdc_resp-reg_receiver"/>
</dbReference>
<feature type="compositionally biased region" description="Basic and acidic residues" evidence="14">
    <location>
        <begin position="855"/>
        <end position="871"/>
    </location>
</feature>
<dbReference type="Gene3D" id="3.30.565.10">
    <property type="entry name" value="Histidine kinase-like ATPase, C-terminal domain"/>
    <property type="match status" value="1"/>
</dbReference>
<dbReference type="CDD" id="cd00082">
    <property type="entry name" value="HisKA"/>
    <property type="match status" value="1"/>
</dbReference>
<dbReference type="OrthoDB" id="1489484at2"/>
<dbReference type="CDD" id="cd00146">
    <property type="entry name" value="PKD"/>
    <property type="match status" value="1"/>
</dbReference>
<dbReference type="Pfam" id="PF07494">
    <property type="entry name" value="Reg_prop"/>
    <property type="match status" value="12"/>
</dbReference>
<dbReference type="InterPro" id="IPR011006">
    <property type="entry name" value="CheY-like_superfamily"/>
</dbReference>
<dbReference type="Gene3D" id="1.10.287.130">
    <property type="match status" value="1"/>
</dbReference>
<dbReference type="InterPro" id="IPR003594">
    <property type="entry name" value="HATPase_dom"/>
</dbReference>
<evidence type="ECO:0000256" key="12">
    <source>
        <dbReference type="ARBA" id="ARBA00023136"/>
    </source>
</evidence>
<dbReference type="GO" id="GO:0000155">
    <property type="term" value="F:phosphorelay sensor kinase activity"/>
    <property type="evidence" value="ECO:0007669"/>
    <property type="project" value="InterPro"/>
</dbReference>
<dbReference type="CDD" id="cd00156">
    <property type="entry name" value="REC"/>
    <property type="match status" value="1"/>
</dbReference>
<feature type="domain" description="Response regulatory" evidence="16">
    <location>
        <begin position="1125"/>
        <end position="1238"/>
    </location>
</feature>
<dbReference type="SUPFAM" id="SSF55874">
    <property type="entry name" value="ATPase domain of HSP90 chaperone/DNA topoisomerase II/histidine kinase"/>
    <property type="match status" value="1"/>
</dbReference>
<comment type="catalytic activity">
    <reaction evidence="1">
        <text>ATP + protein L-histidine = ADP + protein N-phospho-L-histidine.</text>
        <dbReference type="EC" id="2.7.13.3"/>
    </reaction>
</comment>
<keyword evidence="12" id="KW-0472">Membrane</keyword>
<keyword evidence="7" id="KW-0812">Transmembrane</keyword>
<reference evidence="17 18" key="1">
    <citation type="journal article" date="2016" name="Int. J. Syst. Evol. Microbiol.">
        <title>Panacibacter ginsenosidivorans gen. nov., sp. nov., with ginsenoside converting activity isolated from soil of a ginseng field.</title>
        <authorList>
            <person name="Siddiqi M.Z."/>
            <person name="Muhammad Shafi S."/>
            <person name="Choi K.D."/>
            <person name="Im W.T."/>
        </authorList>
    </citation>
    <scope>NUCLEOTIDE SEQUENCE [LARGE SCALE GENOMIC DNA]</scope>
    <source>
        <strain evidence="17 18">Gsoil1550</strain>
    </source>
</reference>
<comment type="subcellular location">
    <subcellularLocation>
        <location evidence="2">Cell membrane</location>
        <topology evidence="2">Multi-pass membrane protein</topology>
    </subcellularLocation>
</comment>
<sequence length="1398" mass="158151">MKFFGLLLLILLNISFAYPQQKQIKFDHIGNNQGLSQSNVLCILQDSRGFMWFGTRDGLNRYDGYKFTVFKNDPSNKNSISNNFITDILEDSMGDLWIATRGGGINRFERSSNKFFNYMHDVHNANSIADNDINALARDKDGNIWIGTETAGLDLFDIKLRKFSHFTHDAKNAKSISDNFIRDVYIDTKTQLWIGTANGGLDLYQPQTKTFISYKHDPANLSSLSFNDVYVIYEDYLQRLWIGTNGGGLVFFDQANNIFTSFKSNTSFDGGLKKDEIYAINEDKEHNLWIGTENGGLSLMNTKIQVFTNYSQDDIDNNSLSSNSIYSICRDKKGNMWVGTFNSGVDFYSRDNQFIHYRHNSSPESLSDNRVLCIYEDSGNKIWIGTDGGGLNLFDRVTSRFTHYQHDESGNSLSGNYVLSICEDSINNLWLGTWGDGISVYDQNRKTYRYFKHDGNDTNSLSSNNAWIIYQDRDKTIWVGTIGGGLNKYDAAKGSFKHFTYDPRNKQGIGSNNIECIHDDGQNNLWLGTDGGGLNIMNKTSGKVIRYTHTDSRTSIAGNTVSNIYQDTEGFFWIATNAGLSVMDRRTGNFTNYTTEQGLPSNLIFGIIEDNNRCLWISTGNGICRMDINSKTFKSYSVNDGLQGNEFKEKAFCKSSNGSFYFGGNNGFNVFSPNNIAKPSYDPPLIMTNFKIFNKEIPIAINENDNSPLKKDITETNSISIPYKSSVIQFEFASLNYTSSEKKQYAYMLEGFDKKFTQFSTKRNATYTNLDPGTYTFRVKGLNNDGTVSPHELVFNLTIIPPFWLTWWFRGIMILMCGSAVYFIYRYRINAEKVRQRVLEQLVNERTQQLQLSTEEERKAREDAEKAKKEAEEANKAKSVFLATMSHEIRTPMNGLIGMSTLLSQTDLTNRQKEYADVIQICGDTLLNVINDILDFSKIESGNMNLEENDFDLHACIEEVLDIFAEKAAKNGIDLIYRIDANVPAYIIGDRLRLRQVLMNLVSNAIKFTQKGEVFVHVELESVKDQDTVLSFKIKDTGIGIPQDKLDRLFKAFSQVDSSTTRKYGGTGLGLIICEKLVHLMKGNISVTSEEGKGSIFTFSIFTKPSAQLLTNYSNNESPAAEGKRVLIVDDNHTNRTILHEQLAQWNMEPVTAANAYEAISLLISEPELDLILTDMDMPGMDGVAFAQHVQNRFPELPVILLTSLCSSTITTTENLFTSVITKPIKLQMLYNEIKKALQKQVNDTKQIEETFAQATPDFASVKLAQKYPLNILLAEDDMFNQMIAVQLLETLGYEITVAGNGRIAVEQLQQQQYDLIFMDVQMPEMDGYHATKYIRENFTDSLVILAMTANAMDGDKDKCLSAGMDDYISKPINFEDLTNKLEYWARYINLQKKTASV</sequence>
<dbReference type="Pfam" id="PF00072">
    <property type="entry name" value="Response_reg"/>
    <property type="match status" value="2"/>
</dbReference>
<proteinExistence type="predicted"/>
<evidence type="ECO:0000256" key="9">
    <source>
        <dbReference type="ARBA" id="ARBA00022777"/>
    </source>
</evidence>
<evidence type="ECO:0000259" key="16">
    <source>
        <dbReference type="PROSITE" id="PS50110"/>
    </source>
</evidence>
<dbReference type="SUPFAM" id="SSF63829">
    <property type="entry name" value="Calcium-dependent phosphotriesterase"/>
    <property type="match status" value="3"/>
</dbReference>
<dbReference type="PANTHER" id="PTHR43547">
    <property type="entry name" value="TWO-COMPONENT HISTIDINE KINASE"/>
    <property type="match status" value="1"/>
</dbReference>
<dbReference type="InterPro" id="IPR013783">
    <property type="entry name" value="Ig-like_fold"/>
</dbReference>
<dbReference type="InterPro" id="IPR011110">
    <property type="entry name" value="Reg_prop"/>
</dbReference>
<evidence type="ECO:0000256" key="2">
    <source>
        <dbReference type="ARBA" id="ARBA00004651"/>
    </source>
</evidence>
<evidence type="ECO:0000313" key="18">
    <source>
        <dbReference type="Proteomes" id="UP000321533"/>
    </source>
</evidence>
<dbReference type="Gene3D" id="3.40.50.2300">
    <property type="match status" value="2"/>
</dbReference>
<dbReference type="Proteomes" id="UP000321533">
    <property type="component" value="Chromosome"/>
</dbReference>
<keyword evidence="4" id="KW-1003">Cell membrane</keyword>
<evidence type="ECO:0000256" key="10">
    <source>
        <dbReference type="ARBA" id="ARBA00022840"/>
    </source>
</evidence>
<dbReference type="Gene3D" id="2.130.10.10">
    <property type="entry name" value="YVTN repeat-like/Quinoprotein amine dehydrogenase"/>
    <property type="match status" value="2"/>
</dbReference>
<evidence type="ECO:0000256" key="8">
    <source>
        <dbReference type="ARBA" id="ARBA00022741"/>
    </source>
</evidence>
<evidence type="ECO:0000256" key="13">
    <source>
        <dbReference type="PROSITE-ProRule" id="PRU00169"/>
    </source>
</evidence>
<evidence type="ECO:0000313" key="17">
    <source>
        <dbReference type="EMBL" id="QEC66464.1"/>
    </source>
</evidence>
<evidence type="ECO:0000256" key="4">
    <source>
        <dbReference type="ARBA" id="ARBA00022475"/>
    </source>
</evidence>
<name>A0A5B8V514_9BACT</name>
<evidence type="ECO:0000256" key="14">
    <source>
        <dbReference type="SAM" id="MobiDB-lite"/>
    </source>
</evidence>
<evidence type="ECO:0000259" key="15">
    <source>
        <dbReference type="PROSITE" id="PS50109"/>
    </source>
</evidence>
<gene>
    <name evidence="17" type="ORF">FRZ67_03830</name>
</gene>
<dbReference type="SMART" id="SM00448">
    <property type="entry name" value="REC"/>
    <property type="match status" value="2"/>
</dbReference>
<dbReference type="EMBL" id="CP042435">
    <property type="protein sequence ID" value="QEC66464.1"/>
    <property type="molecule type" value="Genomic_DNA"/>
</dbReference>
<keyword evidence="5 13" id="KW-0597">Phosphoprotein</keyword>
<evidence type="ECO:0000256" key="5">
    <source>
        <dbReference type="ARBA" id="ARBA00022553"/>
    </source>
</evidence>
<feature type="domain" description="Histidine kinase" evidence="15">
    <location>
        <begin position="884"/>
        <end position="1105"/>
    </location>
</feature>
<accession>A0A5B8V514</accession>
<dbReference type="EC" id="2.7.13.3" evidence="3"/>
<dbReference type="InterPro" id="IPR011123">
    <property type="entry name" value="Y_Y_Y"/>
</dbReference>
<dbReference type="Pfam" id="PF02518">
    <property type="entry name" value="HATPase_c"/>
    <property type="match status" value="1"/>
</dbReference>
<evidence type="ECO:0000256" key="3">
    <source>
        <dbReference type="ARBA" id="ARBA00012438"/>
    </source>
</evidence>
<feature type="domain" description="Response regulatory" evidence="16">
    <location>
        <begin position="1271"/>
        <end position="1386"/>
    </location>
</feature>
<feature type="modified residue" description="4-aspartylphosphate" evidence="13">
    <location>
        <position position="1320"/>
    </location>
</feature>
<evidence type="ECO:0000256" key="11">
    <source>
        <dbReference type="ARBA" id="ARBA00022989"/>
    </source>
</evidence>
<evidence type="ECO:0000256" key="7">
    <source>
        <dbReference type="ARBA" id="ARBA00022692"/>
    </source>
</evidence>
<dbReference type="KEGG" id="pgin:FRZ67_03830"/>